<dbReference type="Proteomes" id="UP000267249">
    <property type="component" value="Chromosome"/>
</dbReference>
<protein>
    <submittedName>
        <fullName evidence="6">Metallophosphoesterase</fullName>
    </submittedName>
</protein>
<dbReference type="PANTHER" id="PTHR42988:SF2">
    <property type="entry name" value="CYCLIC NUCLEOTIDE PHOSPHODIESTERASE CBUA0032-RELATED"/>
    <property type="match status" value="1"/>
</dbReference>
<evidence type="ECO:0000259" key="5">
    <source>
        <dbReference type="Pfam" id="PF00149"/>
    </source>
</evidence>
<dbReference type="GO" id="GO:0046872">
    <property type="term" value="F:metal ion binding"/>
    <property type="evidence" value="ECO:0007669"/>
    <property type="project" value="UniProtKB-KW"/>
</dbReference>
<evidence type="ECO:0000256" key="1">
    <source>
        <dbReference type="ARBA" id="ARBA00022723"/>
    </source>
</evidence>
<dbReference type="InterPro" id="IPR050884">
    <property type="entry name" value="CNP_phosphodiesterase-III"/>
</dbReference>
<sequence>MAISIAQITDLHLLADPEAALRDCVTTARAAGVFGALKERSPDLLLLSGDLSEDGSPASYERLRDWVEELGCLAIAIAGNHDQPQCLAEICGRTPFINESVYTVRGWRIIALDSYQPKRVDGWLGAEQLDWLDRRLGEESIPTLLVLHHPPVPTGVAKMDAIGLQDGPEFLNLIARHRQVRLVLSGHAHQAFIQSRGSTTFLGCPATAMQFDQAELPAGWRSLELEADGSWRSQIHWVPASSALALNQ</sequence>
<reference evidence="6 7" key="1">
    <citation type="journal article" date="2018" name="Sci. Rep.">
        <title>Genome Features and Biochemical Characteristics of a Robust, Fast Growing and Naturally Transformable Cyanobacterium Synechococcus elongatus PCC 11801 Isolated from India.</title>
        <authorList>
            <person name="Jaiswal D."/>
            <person name="Sengupta A."/>
            <person name="Sohoni S."/>
            <person name="Sengupta S."/>
            <person name="Phadnavis A.G."/>
            <person name="Pakrasi H.B."/>
            <person name="Wangikar P.P."/>
        </authorList>
    </citation>
    <scope>NUCLEOTIDE SEQUENCE [LARGE SCALE GENOMIC DNA]</scope>
    <source>
        <strain evidence="6 7">PCC 11801</strain>
    </source>
</reference>
<dbReference type="PANTHER" id="PTHR42988">
    <property type="entry name" value="PHOSPHOHYDROLASE"/>
    <property type="match status" value="1"/>
</dbReference>
<dbReference type="GO" id="GO:0016787">
    <property type="term" value="F:hydrolase activity"/>
    <property type="evidence" value="ECO:0007669"/>
    <property type="project" value="UniProtKB-KW"/>
</dbReference>
<organism evidence="6 7">
    <name type="scientific">Synechococcus elongatus PCC 11801</name>
    <dbReference type="NCBI Taxonomy" id="2219813"/>
    <lineage>
        <taxon>Bacteria</taxon>
        <taxon>Bacillati</taxon>
        <taxon>Cyanobacteriota</taxon>
        <taxon>Cyanophyceae</taxon>
        <taxon>Synechococcales</taxon>
        <taxon>Synechococcaceae</taxon>
        <taxon>Synechococcus</taxon>
    </lineage>
</organism>
<evidence type="ECO:0000256" key="3">
    <source>
        <dbReference type="ARBA" id="ARBA00023004"/>
    </source>
</evidence>
<keyword evidence="1" id="KW-0479">Metal-binding</keyword>
<dbReference type="AlphaFoldDB" id="A0AAN1UTB4"/>
<accession>A0AAN1UTB4</accession>
<dbReference type="SUPFAM" id="SSF56300">
    <property type="entry name" value="Metallo-dependent phosphatases"/>
    <property type="match status" value="1"/>
</dbReference>
<evidence type="ECO:0000313" key="7">
    <source>
        <dbReference type="Proteomes" id="UP000267249"/>
    </source>
</evidence>
<evidence type="ECO:0000256" key="2">
    <source>
        <dbReference type="ARBA" id="ARBA00022801"/>
    </source>
</evidence>
<dbReference type="InterPro" id="IPR004843">
    <property type="entry name" value="Calcineurin-like_PHP"/>
</dbReference>
<dbReference type="EMBL" id="CP030139">
    <property type="protein sequence ID" value="AZB71323.1"/>
    <property type="molecule type" value="Genomic_DNA"/>
</dbReference>
<proteinExistence type="inferred from homology"/>
<feature type="domain" description="Calcineurin-like phosphoesterase" evidence="5">
    <location>
        <begin position="4"/>
        <end position="190"/>
    </location>
</feature>
<keyword evidence="2" id="KW-0378">Hydrolase</keyword>
<evidence type="ECO:0000256" key="4">
    <source>
        <dbReference type="ARBA" id="ARBA00025742"/>
    </source>
</evidence>
<dbReference type="Pfam" id="PF00149">
    <property type="entry name" value="Metallophos"/>
    <property type="match status" value="1"/>
</dbReference>
<gene>
    <name evidence="6" type="ORF">DOP62_00005</name>
</gene>
<name>A0AAN1UTB4_SYNEL</name>
<keyword evidence="3" id="KW-0408">Iron</keyword>
<dbReference type="RefSeq" id="WP_208674533.1">
    <property type="nucleotide sequence ID" value="NZ_CP030139.2"/>
</dbReference>
<comment type="similarity">
    <text evidence="4">Belongs to the cyclic nucleotide phosphodiesterase class-III family.</text>
</comment>
<dbReference type="InterPro" id="IPR029052">
    <property type="entry name" value="Metallo-depent_PP-like"/>
</dbReference>
<dbReference type="Gene3D" id="3.60.21.10">
    <property type="match status" value="1"/>
</dbReference>
<evidence type="ECO:0000313" key="6">
    <source>
        <dbReference type="EMBL" id="AZB71323.1"/>
    </source>
</evidence>